<sequence length="272" mass="30664">MQNHLDSAIELPKGPLQRSDGYMKLLSFVVSNARKGEIMAIENYSEMVHLMPDTDAKIETVHQAKEECKHILLLEKLARRIGFDIDDTMVEPQWESIRQSFHEAVRRKDLPACLIIQDLMVESLAIGLYKVFASAANEDQETVGVAAALLKDELEHLDIGVRRIQAEMEKDADAVNDALLWAHARVMPALFEMVNQSCDFLCEEKQLNCTMVEKPSAEIDLELLKITALEHYVGMLDKANFDPKITNQLIASMASYEAPGRVSAGLEFLRKH</sequence>
<dbReference type="CDD" id="cd00657">
    <property type="entry name" value="Ferritin_like"/>
    <property type="match status" value="1"/>
</dbReference>
<dbReference type="OrthoDB" id="5918326at2"/>
<comment type="caution">
    <text evidence="1">The sequence shown here is derived from an EMBL/GenBank/DDBJ whole genome shotgun (WGS) entry which is preliminary data.</text>
</comment>
<keyword evidence="2" id="KW-1185">Reference proteome</keyword>
<evidence type="ECO:0000313" key="1">
    <source>
        <dbReference type="EMBL" id="PVX28397.1"/>
    </source>
</evidence>
<dbReference type="GO" id="GO:0071771">
    <property type="term" value="F:aldehyde oxygenase (deformylating) activity"/>
    <property type="evidence" value="ECO:0007669"/>
    <property type="project" value="InterPro"/>
</dbReference>
<dbReference type="Pfam" id="PF11266">
    <property type="entry name" value="Ald_deCOase"/>
    <property type="match status" value="1"/>
</dbReference>
<dbReference type="InterPro" id="IPR009078">
    <property type="entry name" value="Ferritin-like_SF"/>
</dbReference>
<protein>
    <submittedName>
        <fullName evidence="1">DUF3066 domain-containing protein</fullName>
    </submittedName>
</protein>
<accession>A0A2U0SAH9</accession>
<organism evidence="1 2">
    <name type="scientific">Sphingomonas pokkalii</name>
    <dbReference type="NCBI Taxonomy" id="2175090"/>
    <lineage>
        <taxon>Bacteria</taxon>
        <taxon>Pseudomonadati</taxon>
        <taxon>Pseudomonadota</taxon>
        <taxon>Alphaproteobacteria</taxon>
        <taxon>Sphingomonadales</taxon>
        <taxon>Sphingomonadaceae</taxon>
        <taxon>Sphingomonas</taxon>
    </lineage>
</organism>
<dbReference type="InterPro" id="IPR022612">
    <property type="entry name" value="Ald_deCOase"/>
</dbReference>
<dbReference type="Proteomes" id="UP000245890">
    <property type="component" value="Unassembled WGS sequence"/>
</dbReference>
<dbReference type="SUPFAM" id="SSF47240">
    <property type="entry name" value="Ferritin-like"/>
    <property type="match status" value="1"/>
</dbReference>
<dbReference type="EMBL" id="QENQ01000001">
    <property type="protein sequence ID" value="PVX28397.1"/>
    <property type="molecule type" value="Genomic_DNA"/>
</dbReference>
<gene>
    <name evidence="1" type="ORF">DD559_02780</name>
</gene>
<evidence type="ECO:0000313" key="2">
    <source>
        <dbReference type="Proteomes" id="UP000245890"/>
    </source>
</evidence>
<reference evidence="1 2" key="1">
    <citation type="submission" date="2018-05" db="EMBL/GenBank/DDBJ databases">
        <title>Description of Sphingomonas pokkalii sp nov, isolated from the rhizosphere of saline tolerant pokkali rice and its draft genome analysis.</title>
        <authorList>
            <person name="Menon R."/>
            <person name="Kumari S."/>
            <person name="Rameshkumar N."/>
        </authorList>
    </citation>
    <scope>NUCLEOTIDE SEQUENCE [LARGE SCALE GENOMIC DNA]</scope>
    <source>
        <strain evidence="1 2">L3B27</strain>
    </source>
</reference>
<name>A0A2U0SAH9_9SPHN</name>
<proteinExistence type="predicted"/>
<dbReference type="InterPro" id="IPR012347">
    <property type="entry name" value="Ferritin-like"/>
</dbReference>
<dbReference type="AlphaFoldDB" id="A0A2U0SAH9"/>
<dbReference type="Gene3D" id="1.20.1260.10">
    <property type="match status" value="1"/>
</dbReference>